<dbReference type="AlphaFoldDB" id="A0A6G9CX48"/>
<proteinExistence type="predicted"/>
<reference evidence="1 2" key="1">
    <citation type="submission" date="2020-03" db="EMBL/GenBank/DDBJ databases">
        <title>Screen low temperature-resistant strains for efficient degradation of petroleum hydrocarbons under the low temperature.</title>
        <authorList>
            <person name="Wang Y."/>
            <person name="Chen J."/>
        </authorList>
    </citation>
    <scope>NUCLEOTIDE SEQUENCE [LARGE SCALE GENOMIC DNA]</scope>
    <source>
        <strain evidence="1 2">KB1</strain>
    </source>
</reference>
<organism evidence="1 2">
    <name type="scientific">Rhodococcus erythropolis</name>
    <name type="common">Arthrobacter picolinophilus</name>
    <dbReference type="NCBI Taxonomy" id="1833"/>
    <lineage>
        <taxon>Bacteria</taxon>
        <taxon>Bacillati</taxon>
        <taxon>Actinomycetota</taxon>
        <taxon>Actinomycetes</taxon>
        <taxon>Mycobacteriales</taxon>
        <taxon>Nocardiaceae</taxon>
        <taxon>Rhodococcus</taxon>
        <taxon>Rhodococcus erythropolis group</taxon>
    </lineage>
</organism>
<name>A0A6G9CX48_RHOER</name>
<gene>
    <name evidence="1" type="ORF">G9444_3937</name>
</gene>
<evidence type="ECO:0000313" key="1">
    <source>
        <dbReference type="EMBL" id="QIP41181.1"/>
    </source>
</evidence>
<dbReference type="EMBL" id="CP050124">
    <property type="protein sequence ID" value="QIP41181.1"/>
    <property type="molecule type" value="Genomic_DNA"/>
</dbReference>
<protein>
    <submittedName>
        <fullName evidence="1">Uncharacterized protein</fullName>
    </submittedName>
</protein>
<dbReference type="Proteomes" id="UP000502345">
    <property type="component" value="Chromosome"/>
</dbReference>
<evidence type="ECO:0000313" key="2">
    <source>
        <dbReference type="Proteomes" id="UP000502345"/>
    </source>
</evidence>
<accession>A0A6G9CX48</accession>
<sequence length="81" mass="8765">MARGRVVGSPVLMSVTGSESCDTGFTTLPQAMVSWPMLSTGTFTVVSSARPTARNARIATSEHITPKKIRNSLRCLRLHHP</sequence>